<dbReference type="Gene3D" id="3.40.140.10">
    <property type="entry name" value="Cytidine Deaminase, domain 2"/>
    <property type="match status" value="1"/>
</dbReference>
<dbReference type="EMBL" id="CP050297">
    <property type="protein sequence ID" value="QND61675.1"/>
    <property type="molecule type" value="Genomic_DNA"/>
</dbReference>
<keyword evidence="1" id="KW-0645">Protease</keyword>
<protein>
    <recommendedName>
        <fullName evidence="6">JAB domain-containing protein</fullName>
    </recommendedName>
</protein>
<geneLocation type="plasmid" evidence="7 8">
    <name>p_2</name>
</geneLocation>
<name>A0A7G6T4J3_9HYPH</name>
<dbReference type="GO" id="GO:0008237">
    <property type="term" value="F:metallopeptidase activity"/>
    <property type="evidence" value="ECO:0007669"/>
    <property type="project" value="UniProtKB-KW"/>
</dbReference>
<evidence type="ECO:0000313" key="7">
    <source>
        <dbReference type="EMBL" id="QND61675.1"/>
    </source>
</evidence>
<keyword evidence="7" id="KW-0614">Plasmid</keyword>
<dbReference type="InterPro" id="IPR028090">
    <property type="entry name" value="JAB_dom_prok"/>
</dbReference>
<evidence type="ECO:0000256" key="1">
    <source>
        <dbReference type="ARBA" id="ARBA00022670"/>
    </source>
</evidence>
<dbReference type="GO" id="GO:0046872">
    <property type="term" value="F:metal ion binding"/>
    <property type="evidence" value="ECO:0007669"/>
    <property type="project" value="UniProtKB-KW"/>
</dbReference>
<evidence type="ECO:0000256" key="2">
    <source>
        <dbReference type="ARBA" id="ARBA00022723"/>
    </source>
</evidence>
<evidence type="ECO:0000256" key="3">
    <source>
        <dbReference type="ARBA" id="ARBA00022801"/>
    </source>
</evidence>
<organism evidence="7 8">
    <name type="scientific">Mesorhizobium huakuii</name>
    <dbReference type="NCBI Taxonomy" id="28104"/>
    <lineage>
        <taxon>Bacteria</taxon>
        <taxon>Pseudomonadati</taxon>
        <taxon>Pseudomonadota</taxon>
        <taxon>Alphaproteobacteria</taxon>
        <taxon>Hyphomicrobiales</taxon>
        <taxon>Phyllobacteriaceae</taxon>
        <taxon>Mesorhizobium</taxon>
    </lineage>
</organism>
<evidence type="ECO:0000259" key="6">
    <source>
        <dbReference type="Pfam" id="PF14464"/>
    </source>
</evidence>
<keyword evidence="5" id="KW-0482">Metalloprotease</keyword>
<accession>A0A7G6T4J3</accession>
<evidence type="ECO:0000256" key="5">
    <source>
        <dbReference type="ARBA" id="ARBA00023049"/>
    </source>
</evidence>
<keyword evidence="2" id="KW-0479">Metal-binding</keyword>
<dbReference type="GO" id="GO:0006508">
    <property type="term" value="P:proteolysis"/>
    <property type="evidence" value="ECO:0007669"/>
    <property type="project" value="UniProtKB-KW"/>
</dbReference>
<evidence type="ECO:0000313" key="8">
    <source>
        <dbReference type="Proteomes" id="UP000515465"/>
    </source>
</evidence>
<dbReference type="AlphaFoldDB" id="A0A7G6T4J3"/>
<sequence length="158" mass="16988">MLVTTDALQDLMAALVRSQQQRHEGIAYLLGRTDGAVTLAVAVFAPEARTTAGSFHVPPRAMVSCMQAAARFELQVVAQVHTHPGQAFHSDGDVEGAKIRYPGYASLVLPDYGRFLPSLAGAAAYLWQKPHGWIELSDDDIIIIPAGGPWTSNSFTTV</sequence>
<dbReference type="SUPFAM" id="SSF102712">
    <property type="entry name" value="JAB1/MPN domain"/>
    <property type="match status" value="1"/>
</dbReference>
<keyword evidence="4" id="KW-0862">Zinc</keyword>
<proteinExistence type="predicted"/>
<dbReference type="Pfam" id="PF14464">
    <property type="entry name" value="Prok-JAB"/>
    <property type="match status" value="1"/>
</dbReference>
<evidence type="ECO:0000256" key="4">
    <source>
        <dbReference type="ARBA" id="ARBA00022833"/>
    </source>
</evidence>
<feature type="domain" description="JAB" evidence="6">
    <location>
        <begin position="10"/>
        <end position="98"/>
    </location>
</feature>
<keyword evidence="3" id="KW-0378">Hydrolase</keyword>
<gene>
    <name evidence="7" type="ORF">HB778_36060</name>
</gene>
<reference evidence="8" key="1">
    <citation type="journal article" date="2020" name="Mol. Plant Microbe">
        <title>Rhizobial microsymbionts of the narrowly endemic Oxytropis species growing in Kamchatka are characterized by significant genetic diversity and possess a set of genes that are associated with T3SS and T6SS secretion systems and can affect the development of symbiosis.</title>
        <authorList>
            <person name="Safronova V."/>
            <person name="Guro P."/>
            <person name="Sazanova A."/>
            <person name="Kuznetsova I."/>
            <person name="Belimov A."/>
            <person name="Yakubov V."/>
            <person name="Chirak E."/>
            <person name="Afonin A."/>
            <person name="Gogolev Y."/>
            <person name="Andronov E."/>
            <person name="Tikhonovich I."/>
        </authorList>
    </citation>
    <scope>NUCLEOTIDE SEQUENCE [LARGE SCALE GENOMIC DNA]</scope>
    <source>
        <strain evidence="8">583</strain>
        <plasmid evidence="8">p_2</plasmid>
    </source>
</reference>
<dbReference type="Proteomes" id="UP000515465">
    <property type="component" value="Plasmid p_2"/>
</dbReference>